<feature type="transmembrane region" description="Helical" evidence="18">
    <location>
        <begin position="193"/>
        <end position="211"/>
    </location>
</feature>
<evidence type="ECO:0000256" key="9">
    <source>
        <dbReference type="ARBA" id="ARBA00022792"/>
    </source>
</evidence>
<keyword evidence="12 18" id="KW-1133">Transmembrane helix</keyword>
<reference evidence="20" key="1">
    <citation type="journal article" date="2018" name="J. ISSAAS">
        <title>The contribution of mitochondrial metagenomics to large-scale data mining and phylogenetic analysis of Coleoptera.</title>
        <authorList>
            <person name="Miller K."/>
            <person name="Linard B."/>
            <person name="Motyka M."/>
            <person name="Bocek M."/>
            <person name="Vogler A.P."/>
        </authorList>
    </citation>
    <scope>NUCLEOTIDE SEQUENCE</scope>
</reference>
<evidence type="ECO:0000256" key="11">
    <source>
        <dbReference type="ARBA" id="ARBA00022982"/>
    </source>
</evidence>
<evidence type="ECO:0000256" key="14">
    <source>
        <dbReference type="ARBA" id="ARBA00023075"/>
    </source>
</evidence>
<accession>A0A346RHH4</accession>
<feature type="transmembrane region" description="Helical" evidence="18">
    <location>
        <begin position="7"/>
        <end position="27"/>
    </location>
</feature>
<dbReference type="InterPro" id="IPR003917">
    <property type="entry name" value="NADH_UbQ_OxRdtase_chain2"/>
</dbReference>
<evidence type="ECO:0000256" key="15">
    <source>
        <dbReference type="ARBA" id="ARBA00023128"/>
    </source>
</evidence>
<dbReference type="EMBL" id="MG193413">
    <property type="protein sequence ID" value="AXS65521.1"/>
    <property type="molecule type" value="Genomic_DNA"/>
</dbReference>
<evidence type="ECO:0000256" key="10">
    <source>
        <dbReference type="ARBA" id="ARBA00022967"/>
    </source>
</evidence>
<evidence type="ECO:0000256" key="13">
    <source>
        <dbReference type="ARBA" id="ARBA00023027"/>
    </source>
</evidence>
<keyword evidence="13 18" id="KW-0520">NAD</keyword>
<feature type="transmembrane region" description="Helical" evidence="18">
    <location>
        <begin position="307"/>
        <end position="331"/>
    </location>
</feature>
<evidence type="ECO:0000256" key="8">
    <source>
        <dbReference type="ARBA" id="ARBA00022692"/>
    </source>
</evidence>
<evidence type="ECO:0000256" key="6">
    <source>
        <dbReference type="ARBA" id="ARBA00022448"/>
    </source>
</evidence>
<keyword evidence="11 18" id="KW-0249">Electron transport</keyword>
<dbReference type="PANTHER" id="PTHR46552:SF1">
    <property type="entry name" value="NADH-UBIQUINONE OXIDOREDUCTASE CHAIN 2"/>
    <property type="match status" value="1"/>
</dbReference>
<comment type="similarity">
    <text evidence="3 18">Belongs to the complex I subunit 2 family.</text>
</comment>
<feature type="transmembrane region" description="Helical" evidence="18">
    <location>
        <begin position="265"/>
        <end position="286"/>
    </location>
</feature>
<organism evidence="20">
    <name type="scientific">Laemophloeidae sp. KM-2017</name>
    <dbReference type="NCBI Taxonomy" id="2219439"/>
    <lineage>
        <taxon>Eukaryota</taxon>
        <taxon>Metazoa</taxon>
        <taxon>Ecdysozoa</taxon>
        <taxon>Arthropoda</taxon>
        <taxon>Hexapoda</taxon>
        <taxon>Insecta</taxon>
        <taxon>Pterygota</taxon>
        <taxon>Neoptera</taxon>
        <taxon>Endopterygota</taxon>
        <taxon>Coleoptera</taxon>
        <taxon>Polyphaga</taxon>
        <taxon>Cucujiformia</taxon>
        <taxon>Laemophloeidae</taxon>
    </lineage>
</organism>
<dbReference type="InterPro" id="IPR001750">
    <property type="entry name" value="ND/Mrp_TM"/>
</dbReference>
<evidence type="ECO:0000256" key="7">
    <source>
        <dbReference type="ARBA" id="ARBA00022660"/>
    </source>
</evidence>
<proteinExistence type="inferred from homology"/>
<evidence type="ECO:0000256" key="5">
    <source>
        <dbReference type="ARBA" id="ARBA00021008"/>
    </source>
</evidence>
<comment type="catalytic activity">
    <reaction evidence="17 18">
        <text>a ubiquinone + NADH + 5 H(+)(in) = a ubiquinol + NAD(+) + 4 H(+)(out)</text>
        <dbReference type="Rhea" id="RHEA:29091"/>
        <dbReference type="Rhea" id="RHEA-COMP:9565"/>
        <dbReference type="Rhea" id="RHEA-COMP:9566"/>
        <dbReference type="ChEBI" id="CHEBI:15378"/>
        <dbReference type="ChEBI" id="CHEBI:16389"/>
        <dbReference type="ChEBI" id="CHEBI:17976"/>
        <dbReference type="ChEBI" id="CHEBI:57540"/>
        <dbReference type="ChEBI" id="CHEBI:57945"/>
        <dbReference type="EC" id="7.1.1.2"/>
    </reaction>
</comment>
<evidence type="ECO:0000256" key="3">
    <source>
        <dbReference type="ARBA" id="ARBA00007012"/>
    </source>
</evidence>
<protein>
    <recommendedName>
        <fullName evidence="5 18">NADH-ubiquinone oxidoreductase chain 2</fullName>
        <ecNumber evidence="4 18">7.1.1.2</ecNumber>
    </recommendedName>
</protein>
<keyword evidence="16 18" id="KW-0472">Membrane</keyword>
<dbReference type="PANTHER" id="PTHR46552">
    <property type="entry name" value="NADH-UBIQUINONE OXIDOREDUCTASE CHAIN 2"/>
    <property type="match status" value="1"/>
</dbReference>
<evidence type="ECO:0000313" key="20">
    <source>
        <dbReference type="EMBL" id="AXS65521.1"/>
    </source>
</evidence>
<evidence type="ECO:0000256" key="18">
    <source>
        <dbReference type="RuleBase" id="RU003403"/>
    </source>
</evidence>
<dbReference type="InterPro" id="IPR050175">
    <property type="entry name" value="Complex_I_Subunit_2"/>
</dbReference>
<evidence type="ECO:0000256" key="12">
    <source>
        <dbReference type="ARBA" id="ARBA00022989"/>
    </source>
</evidence>
<evidence type="ECO:0000256" key="17">
    <source>
        <dbReference type="ARBA" id="ARBA00049551"/>
    </source>
</evidence>
<feature type="transmembrane region" description="Helical" evidence="18">
    <location>
        <begin position="91"/>
        <end position="110"/>
    </location>
</feature>
<evidence type="ECO:0000256" key="4">
    <source>
        <dbReference type="ARBA" id="ARBA00012944"/>
    </source>
</evidence>
<keyword evidence="15 18" id="KW-0496">Mitochondrion</keyword>
<keyword evidence="6" id="KW-0813">Transport</keyword>
<comment type="function">
    <text evidence="1">Core subunit of the mitochondrial membrane respiratory chain NADH dehydrogenase (Complex I) that is believed to belong to the minimal assembly required for catalysis. Complex I functions in the transfer of electrons from NADH to the respiratory chain. The immediate electron acceptor for the enzyme is believed to be ubiquinone.</text>
</comment>
<keyword evidence="8 18" id="KW-0812">Transmembrane</keyword>
<keyword evidence="14 18" id="KW-0830">Ubiquinone</keyword>
<comment type="subcellular location">
    <subcellularLocation>
        <location evidence="2 18">Mitochondrion inner membrane</location>
        <topology evidence="2 18">Multi-pass membrane protein</topology>
    </subcellularLocation>
</comment>
<evidence type="ECO:0000256" key="2">
    <source>
        <dbReference type="ARBA" id="ARBA00004448"/>
    </source>
</evidence>
<name>A0A346RHH4_9CUCU</name>
<sequence>MFKLSKFLFLNTLIAGTFITISAYSWFSMWLGLEINLLSIIPLLNSTKNSFPSEAALKYFITQSMASTVIMFAIISLLFSKDIFENNFSLILNSAILTKMGAAPFHFWFPEIIEGLSWMNSLIILTWQKIAPMILIFYFIELTNFFIFIIIVSSMIGSIMGLNQINLRKILAYSSINHIAWLLCSLLDSFSIWMIYFSIYSIILMTLIFILNKIHAFQISQLMNMSFSNKMMNLSIFLIFFSLGGLPPFLGFLPKWLVINALISNNYFILSFLLIIFTLITLFYYIRVTFLALIISWQKNFTIKINLNYPFMWMILSFNFTGLIWCSLIFLNF</sequence>
<dbReference type="PRINTS" id="PR01436">
    <property type="entry name" value="NADHDHGNASE2"/>
</dbReference>
<evidence type="ECO:0000259" key="19">
    <source>
        <dbReference type="Pfam" id="PF00361"/>
    </source>
</evidence>
<dbReference type="AlphaFoldDB" id="A0A346RHH4"/>
<dbReference type="GO" id="GO:0006120">
    <property type="term" value="P:mitochondrial electron transport, NADH to ubiquinone"/>
    <property type="evidence" value="ECO:0007669"/>
    <property type="project" value="InterPro"/>
</dbReference>
<keyword evidence="9 18" id="KW-0999">Mitochondrion inner membrane</keyword>
<evidence type="ECO:0000256" key="1">
    <source>
        <dbReference type="ARBA" id="ARBA00003257"/>
    </source>
</evidence>
<geneLocation type="mitochondrion" evidence="20"/>
<dbReference type="Pfam" id="PF00361">
    <property type="entry name" value="Proton_antipo_M"/>
    <property type="match status" value="1"/>
</dbReference>
<comment type="function">
    <text evidence="18">Core subunit of the mitochondrial membrane respiratory chain NADH dehydrogenase (Complex I) which catalyzes electron transfer from NADH through the respiratory chain, using ubiquinone as an electron acceptor. Essential for the catalytic activity and assembly of complex I.</text>
</comment>
<dbReference type="GO" id="GO:0005743">
    <property type="term" value="C:mitochondrial inner membrane"/>
    <property type="evidence" value="ECO:0007669"/>
    <property type="project" value="UniProtKB-SubCell"/>
</dbReference>
<dbReference type="EC" id="7.1.1.2" evidence="4 18"/>
<keyword evidence="10 18" id="KW-1278">Translocase</keyword>
<feature type="transmembrane region" description="Helical" evidence="18">
    <location>
        <begin position="59"/>
        <end position="79"/>
    </location>
</feature>
<dbReference type="GO" id="GO:0008137">
    <property type="term" value="F:NADH dehydrogenase (ubiquinone) activity"/>
    <property type="evidence" value="ECO:0007669"/>
    <property type="project" value="UniProtKB-EC"/>
</dbReference>
<keyword evidence="7 18" id="KW-0679">Respiratory chain</keyword>
<feature type="domain" description="NADH:quinone oxidoreductase/Mrp antiporter transmembrane" evidence="19">
    <location>
        <begin position="23"/>
        <end position="281"/>
    </location>
</feature>
<feature type="transmembrane region" description="Helical" evidence="18">
    <location>
        <begin position="130"/>
        <end position="158"/>
    </location>
</feature>
<gene>
    <name evidence="20" type="primary">nad2</name>
</gene>
<evidence type="ECO:0000256" key="16">
    <source>
        <dbReference type="ARBA" id="ARBA00023136"/>
    </source>
</evidence>
<feature type="transmembrane region" description="Helical" evidence="18">
    <location>
        <begin position="232"/>
        <end position="253"/>
    </location>
</feature>